<proteinExistence type="predicted"/>
<protein>
    <submittedName>
        <fullName evidence="2">Uncharacterized protein</fullName>
    </submittedName>
</protein>
<sequence length="89" mass="10359">MCKTRRALHLDIKEIMSSLSISPYICKALNVVCFVRRRDSRKSAGIFFIFSILMLTKFTHCNMLYKLLWVNAKLDKISVSSFFNFSKGK</sequence>
<reference evidence="2" key="2">
    <citation type="submission" date="2013-05" db="EMBL/GenBank/DDBJ databases">
        <authorList>
            <person name="Carter J.-M."/>
            <person name="Baker S.C."/>
            <person name="Pink R."/>
            <person name="Carter D.R.F."/>
            <person name="Collins A."/>
            <person name="Tomlin J."/>
            <person name="Gibbs M."/>
            <person name="Breuker C.J."/>
        </authorList>
    </citation>
    <scope>NUCLEOTIDE SEQUENCE</scope>
    <source>
        <tissue evidence="2">Ovary</tissue>
    </source>
</reference>
<dbReference type="AlphaFoldDB" id="S4P338"/>
<reference evidence="2" key="1">
    <citation type="journal article" date="2013" name="BMC Genomics">
        <title>Unscrambling butterfly oogenesis.</title>
        <authorList>
            <person name="Carter J.M."/>
            <person name="Baker S.C."/>
            <person name="Pink R."/>
            <person name="Carter D.R."/>
            <person name="Collins A."/>
            <person name="Tomlin J."/>
            <person name="Gibbs M."/>
            <person name="Breuker C.J."/>
        </authorList>
    </citation>
    <scope>NUCLEOTIDE SEQUENCE</scope>
    <source>
        <tissue evidence="2">Ovary</tissue>
    </source>
</reference>
<organism evidence="2">
    <name type="scientific">Pararge aegeria</name>
    <name type="common">speckled wood butterfly</name>
    <dbReference type="NCBI Taxonomy" id="116150"/>
    <lineage>
        <taxon>Eukaryota</taxon>
        <taxon>Metazoa</taxon>
        <taxon>Ecdysozoa</taxon>
        <taxon>Arthropoda</taxon>
        <taxon>Hexapoda</taxon>
        <taxon>Insecta</taxon>
        <taxon>Pterygota</taxon>
        <taxon>Neoptera</taxon>
        <taxon>Endopterygota</taxon>
        <taxon>Lepidoptera</taxon>
        <taxon>Glossata</taxon>
        <taxon>Ditrysia</taxon>
        <taxon>Papilionoidea</taxon>
        <taxon>Nymphalidae</taxon>
        <taxon>Satyrinae</taxon>
        <taxon>Satyrini</taxon>
        <taxon>Parargina</taxon>
        <taxon>Pararge</taxon>
    </lineage>
</organism>
<name>S4P338_9NEOP</name>
<keyword evidence="1" id="KW-1133">Transmembrane helix</keyword>
<accession>S4P338</accession>
<evidence type="ECO:0000256" key="1">
    <source>
        <dbReference type="SAM" id="Phobius"/>
    </source>
</evidence>
<keyword evidence="1" id="KW-0812">Transmembrane</keyword>
<feature type="transmembrane region" description="Helical" evidence="1">
    <location>
        <begin position="44"/>
        <end position="65"/>
    </location>
</feature>
<keyword evidence="1" id="KW-0472">Membrane</keyword>
<dbReference type="EMBL" id="GAIX01011740">
    <property type="protein sequence ID" value="JAA80820.1"/>
    <property type="molecule type" value="Transcribed_RNA"/>
</dbReference>
<evidence type="ECO:0000313" key="2">
    <source>
        <dbReference type="EMBL" id="JAA80820.1"/>
    </source>
</evidence>